<dbReference type="InterPro" id="IPR008928">
    <property type="entry name" value="6-hairpin_glycosidase_sf"/>
</dbReference>
<dbReference type="EMBL" id="VSSQ01005796">
    <property type="protein sequence ID" value="MPM30478.1"/>
    <property type="molecule type" value="Genomic_DNA"/>
</dbReference>
<dbReference type="InterPro" id="IPR052043">
    <property type="entry name" value="PolySaccharide_Degr_Enz"/>
</dbReference>
<organism evidence="2">
    <name type="scientific">bioreactor metagenome</name>
    <dbReference type="NCBI Taxonomy" id="1076179"/>
    <lineage>
        <taxon>unclassified sequences</taxon>
        <taxon>metagenomes</taxon>
        <taxon>ecological metagenomes</taxon>
    </lineage>
</organism>
<dbReference type="InterPro" id="IPR012341">
    <property type="entry name" value="6hp_glycosidase-like_sf"/>
</dbReference>
<proteinExistence type="predicted"/>
<name>A0A644YR65_9ZZZZ</name>
<evidence type="ECO:0008006" key="3">
    <source>
        <dbReference type="Google" id="ProtNLM"/>
    </source>
</evidence>
<dbReference type="Gene3D" id="1.50.10.10">
    <property type="match status" value="1"/>
</dbReference>
<dbReference type="AlphaFoldDB" id="A0A644YR65"/>
<reference evidence="2" key="1">
    <citation type="submission" date="2019-08" db="EMBL/GenBank/DDBJ databases">
        <authorList>
            <person name="Kucharzyk K."/>
            <person name="Murdoch R.W."/>
            <person name="Higgins S."/>
            <person name="Loffler F."/>
        </authorList>
    </citation>
    <scope>NUCLEOTIDE SEQUENCE</scope>
</reference>
<sequence>MSTPQNDYWWWTDGLYMVMPVMTKLYGITQNDLYLSKLYEYFVYAKGLMYDEKSSLFYRDAKYIYPKHKTHNGKKGFWARGNGWVFVERANQHNVNAETTADFGVGAFLLVASEMVKYLK</sequence>
<evidence type="ECO:0000313" key="2">
    <source>
        <dbReference type="EMBL" id="MPM30478.1"/>
    </source>
</evidence>
<gene>
    <name evidence="2" type="ORF">SDC9_77028</name>
</gene>
<comment type="caution">
    <text evidence="2">The sequence shown here is derived from an EMBL/GenBank/DDBJ whole genome shotgun (WGS) entry which is preliminary data.</text>
</comment>
<dbReference type="InterPro" id="IPR010905">
    <property type="entry name" value="Glyco_hydro_88"/>
</dbReference>
<dbReference type="GO" id="GO:0016787">
    <property type="term" value="F:hydrolase activity"/>
    <property type="evidence" value="ECO:0007669"/>
    <property type="project" value="UniProtKB-KW"/>
</dbReference>
<dbReference type="GO" id="GO:0005975">
    <property type="term" value="P:carbohydrate metabolic process"/>
    <property type="evidence" value="ECO:0007669"/>
    <property type="project" value="InterPro"/>
</dbReference>
<dbReference type="PANTHER" id="PTHR33886:SF8">
    <property type="entry name" value="UNSATURATED RHAMNOGALACTURONAN HYDROLASE (EUROFUNG)"/>
    <property type="match status" value="1"/>
</dbReference>
<accession>A0A644YR65</accession>
<dbReference type="Pfam" id="PF07470">
    <property type="entry name" value="Glyco_hydro_88"/>
    <property type="match status" value="1"/>
</dbReference>
<protein>
    <recommendedName>
        <fullName evidence="3">Glycosyl hydrolase family 88</fullName>
    </recommendedName>
</protein>
<keyword evidence="1" id="KW-0378">Hydrolase</keyword>
<dbReference type="PANTHER" id="PTHR33886">
    <property type="entry name" value="UNSATURATED RHAMNOGALACTURONAN HYDROLASE (EUROFUNG)"/>
    <property type="match status" value="1"/>
</dbReference>
<dbReference type="SUPFAM" id="SSF48208">
    <property type="entry name" value="Six-hairpin glycosidases"/>
    <property type="match status" value="1"/>
</dbReference>
<evidence type="ECO:0000256" key="1">
    <source>
        <dbReference type="ARBA" id="ARBA00022801"/>
    </source>
</evidence>